<accession>A0ACC2CRK1</accession>
<keyword evidence="2" id="KW-1185">Reference proteome</keyword>
<protein>
    <submittedName>
        <fullName evidence="1">Uncharacterized protein</fullName>
    </submittedName>
</protein>
<reference evidence="2" key="1">
    <citation type="journal article" date="2024" name="Proc. Natl. Acad. Sci. U.S.A.">
        <title>Extraordinary preservation of gene collinearity over three hundred million years revealed in homosporous lycophytes.</title>
        <authorList>
            <person name="Li C."/>
            <person name="Wickell D."/>
            <person name="Kuo L.Y."/>
            <person name="Chen X."/>
            <person name="Nie B."/>
            <person name="Liao X."/>
            <person name="Peng D."/>
            <person name="Ji J."/>
            <person name="Jenkins J."/>
            <person name="Williams M."/>
            <person name="Shu S."/>
            <person name="Plott C."/>
            <person name="Barry K."/>
            <person name="Rajasekar S."/>
            <person name="Grimwood J."/>
            <person name="Han X."/>
            <person name="Sun S."/>
            <person name="Hou Z."/>
            <person name="He W."/>
            <person name="Dai G."/>
            <person name="Sun C."/>
            <person name="Schmutz J."/>
            <person name="Leebens-Mack J.H."/>
            <person name="Li F.W."/>
            <person name="Wang L."/>
        </authorList>
    </citation>
    <scope>NUCLEOTIDE SEQUENCE [LARGE SCALE GENOMIC DNA]</scope>
    <source>
        <strain evidence="2">cv. PW_Plant_1</strain>
    </source>
</reference>
<dbReference type="EMBL" id="CM055100">
    <property type="protein sequence ID" value="KAJ7544479.1"/>
    <property type="molecule type" value="Genomic_DNA"/>
</dbReference>
<organism evidence="1 2">
    <name type="scientific">Diphasiastrum complanatum</name>
    <name type="common">Issler's clubmoss</name>
    <name type="synonym">Lycopodium complanatum</name>
    <dbReference type="NCBI Taxonomy" id="34168"/>
    <lineage>
        <taxon>Eukaryota</taxon>
        <taxon>Viridiplantae</taxon>
        <taxon>Streptophyta</taxon>
        <taxon>Embryophyta</taxon>
        <taxon>Tracheophyta</taxon>
        <taxon>Lycopodiopsida</taxon>
        <taxon>Lycopodiales</taxon>
        <taxon>Lycopodiaceae</taxon>
        <taxon>Lycopodioideae</taxon>
        <taxon>Diphasiastrum</taxon>
    </lineage>
</organism>
<proteinExistence type="predicted"/>
<evidence type="ECO:0000313" key="2">
    <source>
        <dbReference type="Proteomes" id="UP001162992"/>
    </source>
</evidence>
<name>A0ACC2CRK1_DIPCM</name>
<comment type="caution">
    <text evidence="1">The sequence shown here is derived from an EMBL/GenBank/DDBJ whole genome shotgun (WGS) entry which is preliminary data.</text>
</comment>
<sequence length="146" mass="15938">MTVVSKRVTRSVVPIHSARAIPCSAFLPSWSRQDDKLFESAMAACDRDARDQWEKVAAMLLGKHPSEIGICFANLAEDVKAIEAGKVVMLDYDLSKPGASEGGVYDLKEGNVVLEQAMGRDMEKAGNEVAGKAMPEEQEYIYAKNS</sequence>
<dbReference type="Proteomes" id="UP001162992">
    <property type="component" value="Chromosome 9"/>
</dbReference>
<evidence type="ECO:0000313" key="1">
    <source>
        <dbReference type="EMBL" id="KAJ7544479.1"/>
    </source>
</evidence>
<gene>
    <name evidence="1" type="ORF">O6H91_09G080500</name>
</gene>